<evidence type="ECO:0000256" key="5">
    <source>
        <dbReference type="ARBA" id="ARBA00022989"/>
    </source>
</evidence>
<gene>
    <name evidence="9" type="ORF">MBOT_02190</name>
</gene>
<accession>A0A7I9XSD3</accession>
<dbReference type="Proteomes" id="UP000465361">
    <property type="component" value="Unassembled WGS sequence"/>
</dbReference>
<feature type="compositionally biased region" description="Basic and acidic residues" evidence="7">
    <location>
        <begin position="8"/>
        <end position="22"/>
    </location>
</feature>
<comment type="caution">
    <text evidence="9">The sequence shown here is derived from an EMBL/GenBank/DDBJ whole genome shotgun (WGS) entry which is preliminary data.</text>
</comment>
<evidence type="ECO:0000256" key="2">
    <source>
        <dbReference type="ARBA" id="ARBA00007531"/>
    </source>
</evidence>
<evidence type="ECO:0000256" key="1">
    <source>
        <dbReference type="ARBA" id="ARBA00004236"/>
    </source>
</evidence>
<feature type="region of interest" description="Disordered" evidence="7">
    <location>
        <begin position="1"/>
        <end position="22"/>
    </location>
</feature>
<proteinExistence type="inferred from homology"/>
<organism evidence="9 10">
    <name type="scientific">Mycobacterium botniense</name>
    <dbReference type="NCBI Taxonomy" id="84962"/>
    <lineage>
        <taxon>Bacteria</taxon>
        <taxon>Bacillati</taxon>
        <taxon>Actinomycetota</taxon>
        <taxon>Actinomycetes</taxon>
        <taxon>Mycobacteriales</taxon>
        <taxon>Mycobacteriaceae</taxon>
        <taxon>Mycobacterium</taxon>
    </lineage>
</organism>
<name>A0A7I9XSD3_9MYCO</name>
<evidence type="ECO:0000256" key="3">
    <source>
        <dbReference type="ARBA" id="ARBA00022475"/>
    </source>
</evidence>
<keyword evidence="5 8" id="KW-1133">Transmembrane helix</keyword>
<feature type="compositionally biased region" description="Low complexity" evidence="7">
    <location>
        <begin position="110"/>
        <end position="122"/>
    </location>
</feature>
<evidence type="ECO:0000256" key="7">
    <source>
        <dbReference type="SAM" id="MobiDB-lite"/>
    </source>
</evidence>
<dbReference type="InterPro" id="IPR038468">
    <property type="entry name" value="MmpS_C"/>
</dbReference>
<evidence type="ECO:0000313" key="9">
    <source>
        <dbReference type="EMBL" id="GFG72854.1"/>
    </source>
</evidence>
<feature type="transmembrane region" description="Helical" evidence="8">
    <location>
        <begin position="68"/>
        <end position="87"/>
    </location>
</feature>
<sequence length="256" mass="26800">MAPARPGCGHDHPTRPCRSDRHDVHTDNISTISTMSHLDAEIEDYPDDEIYADAVDHPAPTDQRWRPVAVTAGVVLVLAVVATVLIVNGGDNASTPATVLPSPSRTVIATPAPTAPTAAPTTSLPPETVTTLPPRQTPAPAPTHTPTAAPSAPPTAPPETSPPPAVNPRTIVYTVTGSKQLLDLVTVIYTDEQGLPHTDFNVALPWSKTVVLNPGVQNKSVVATSLYSRLNCAITNAEGQTIAVSTTNTMIATCTR</sequence>
<evidence type="ECO:0008006" key="11">
    <source>
        <dbReference type="Google" id="ProtNLM"/>
    </source>
</evidence>
<keyword evidence="3" id="KW-1003">Cell membrane</keyword>
<keyword evidence="6 8" id="KW-0472">Membrane</keyword>
<dbReference type="InterPro" id="IPR008693">
    <property type="entry name" value="MmpS"/>
</dbReference>
<feature type="region of interest" description="Disordered" evidence="7">
    <location>
        <begin position="110"/>
        <end position="165"/>
    </location>
</feature>
<evidence type="ECO:0000313" key="10">
    <source>
        <dbReference type="Proteomes" id="UP000465361"/>
    </source>
</evidence>
<dbReference type="EMBL" id="BLKW01000002">
    <property type="protein sequence ID" value="GFG72854.1"/>
    <property type="molecule type" value="Genomic_DNA"/>
</dbReference>
<comment type="subcellular location">
    <subcellularLocation>
        <location evidence="1">Cell membrane</location>
    </subcellularLocation>
</comment>
<keyword evidence="10" id="KW-1185">Reference proteome</keyword>
<dbReference type="GO" id="GO:0005886">
    <property type="term" value="C:plasma membrane"/>
    <property type="evidence" value="ECO:0007669"/>
    <property type="project" value="UniProtKB-SubCell"/>
</dbReference>
<dbReference type="AlphaFoldDB" id="A0A7I9XSD3"/>
<evidence type="ECO:0000256" key="8">
    <source>
        <dbReference type="SAM" id="Phobius"/>
    </source>
</evidence>
<protein>
    <recommendedName>
        <fullName evidence="11">Transport accessory protein MmpS3</fullName>
    </recommendedName>
</protein>
<keyword evidence="4 8" id="KW-0812">Transmembrane</keyword>
<feature type="compositionally biased region" description="Pro residues" evidence="7">
    <location>
        <begin position="151"/>
        <end position="165"/>
    </location>
</feature>
<evidence type="ECO:0000256" key="4">
    <source>
        <dbReference type="ARBA" id="ARBA00022692"/>
    </source>
</evidence>
<comment type="similarity">
    <text evidence="2">Belongs to the MmpS family.</text>
</comment>
<dbReference type="Pfam" id="PF05423">
    <property type="entry name" value="Mycobact_memb"/>
    <property type="match status" value="1"/>
</dbReference>
<dbReference type="Gene3D" id="2.60.40.2880">
    <property type="entry name" value="MmpS1-5, C-terminal soluble domain"/>
    <property type="match status" value="1"/>
</dbReference>
<reference evidence="9 10" key="1">
    <citation type="journal article" date="2019" name="Emerg. Microbes Infect.">
        <title>Comprehensive subspecies identification of 175 nontuberculous mycobacteria species based on 7547 genomic profiles.</title>
        <authorList>
            <person name="Matsumoto Y."/>
            <person name="Kinjo T."/>
            <person name="Motooka D."/>
            <person name="Nabeya D."/>
            <person name="Jung N."/>
            <person name="Uechi K."/>
            <person name="Horii T."/>
            <person name="Iida T."/>
            <person name="Fujita J."/>
            <person name="Nakamura S."/>
        </authorList>
    </citation>
    <scope>NUCLEOTIDE SEQUENCE [LARGE SCALE GENOMIC DNA]</scope>
    <source>
        <strain evidence="9 10">JCM 17322</strain>
    </source>
</reference>
<evidence type="ECO:0000256" key="6">
    <source>
        <dbReference type="ARBA" id="ARBA00023136"/>
    </source>
</evidence>